<dbReference type="CDD" id="cd12110">
    <property type="entry name" value="PHP_HisPPase_Hisj_like"/>
    <property type="match status" value="1"/>
</dbReference>
<evidence type="ECO:0000256" key="2">
    <source>
        <dbReference type="ARBA" id="ARBA00009152"/>
    </source>
</evidence>
<dbReference type="RefSeq" id="XP_024341002.1">
    <property type="nucleotide sequence ID" value="XM_024478727.1"/>
</dbReference>
<evidence type="ECO:0000256" key="8">
    <source>
        <dbReference type="RuleBase" id="RU366003"/>
    </source>
</evidence>
<evidence type="ECO:0000313" key="11">
    <source>
        <dbReference type="Proteomes" id="UP000194127"/>
    </source>
</evidence>
<evidence type="ECO:0000256" key="6">
    <source>
        <dbReference type="ARBA" id="ARBA00023102"/>
    </source>
</evidence>
<dbReference type="InterPro" id="IPR010140">
    <property type="entry name" value="Histidinol_P_phosphatase_HisJ"/>
</dbReference>
<dbReference type="PANTHER" id="PTHR21039">
    <property type="entry name" value="HISTIDINOL PHOSPHATASE-RELATED"/>
    <property type="match status" value="1"/>
</dbReference>
<dbReference type="GO" id="GO:0004401">
    <property type="term" value="F:histidinol-phosphatase activity"/>
    <property type="evidence" value="ECO:0007669"/>
    <property type="project" value="UniProtKB-UniRule"/>
</dbReference>
<dbReference type="Gene3D" id="3.20.20.140">
    <property type="entry name" value="Metal-dependent hydrolases"/>
    <property type="match status" value="1"/>
</dbReference>
<comment type="pathway">
    <text evidence="1 8">Amino-acid biosynthesis; L-histidine biosynthesis; L-histidine from 5-phospho-alpha-D-ribose 1-diphosphate: step 8/9.</text>
</comment>
<dbReference type="AlphaFoldDB" id="A0A1X6N6G0"/>
<dbReference type="STRING" id="670580.A0A1X6N6G0"/>
<evidence type="ECO:0000256" key="1">
    <source>
        <dbReference type="ARBA" id="ARBA00004970"/>
    </source>
</evidence>
<dbReference type="SUPFAM" id="SSF89550">
    <property type="entry name" value="PHP domain-like"/>
    <property type="match status" value="1"/>
</dbReference>
<dbReference type="OrthoDB" id="5957391at2759"/>
<comment type="catalytic activity">
    <reaction evidence="7 8">
        <text>L-histidinol phosphate + H2O = L-histidinol + phosphate</text>
        <dbReference type="Rhea" id="RHEA:14465"/>
        <dbReference type="ChEBI" id="CHEBI:15377"/>
        <dbReference type="ChEBI" id="CHEBI:43474"/>
        <dbReference type="ChEBI" id="CHEBI:57699"/>
        <dbReference type="ChEBI" id="CHEBI:57980"/>
        <dbReference type="EC" id="3.1.3.15"/>
    </reaction>
</comment>
<dbReference type="GO" id="GO:0005737">
    <property type="term" value="C:cytoplasm"/>
    <property type="evidence" value="ECO:0007669"/>
    <property type="project" value="TreeGrafter"/>
</dbReference>
<dbReference type="InterPro" id="IPR004013">
    <property type="entry name" value="PHP_dom"/>
</dbReference>
<comment type="similarity">
    <text evidence="2 8">Belongs to the PHP hydrolase family. HisK subfamily.</text>
</comment>
<name>A0A1X6N6G0_9APHY</name>
<dbReference type="Proteomes" id="UP000194127">
    <property type="component" value="Unassembled WGS sequence"/>
</dbReference>
<keyword evidence="6 8" id="KW-0368">Histidine biosynthesis</keyword>
<evidence type="ECO:0000256" key="4">
    <source>
        <dbReference type="ARBA" id="ARBA00022605"/>
    </source>
</evidence>
<sequence length="316" mass="36088">MPHSHHSHSGQFCKHASGTLEDVVKEAIRQGFEIYGLTEHVPRYRVQDLYPEEQGISLDALAAQFDHFLDEAHRLKALYGGNITLLVGLETELITDTDVTNLEQCLRTHGNRIEYLVGSVHHVNAIPIDFDTATYRKSLNSFLPNTLDTEHRQMESFLCSYFDAQFQLMTRFHPEVIGHFDLCRLYNPSLMFQGYPEAWAKAARNVRYAVGYGALFELNAAALRKSWDVAYPGEDAATLIMQNGGRFALSDDSHGPHAVGLNYDRMANYARRLGIKEVWTLTPSDEPNAGGRFLRPRKLERWDEHDFWRRRGTFGV</sequence>
<evidence type="ECO:0000259" key="9">
    <source>
        <dbReference type="Pfam" id="PF02811"/>
    </source>
</evidence>
<dbReference type="PANTHER" id="PTHR21039:SF0">
    <property type="entry name" value="HISTIDINOL-PHOSPHATASE"/>
    <property type="match status" value="1"/>
</dbReference>
<dbReference type="GeneID" id="36323677"/>
<dbReference type="InterPro" id="IPR016195">
    <property type="entry name" value="Pol/histidinol_Pase-like"/>
</dbReference>
<evidence type="ECO:0000256" key="3">
    <source>
        <dbReference type="ARBA" id="ARBA00013085"/>
    </source>
</evidence>
<reference evidence="10 11" key="1">
    <citation type="submission" date="2017-04" db="EMBL/GenBank/DDBJ databases">
        <title>Genome Sequence of the Model Brown-Rot Fungus Postia placenta SB12.</title>
        <authorList>
            <consortium name="DOE Joint Genome Institute"/>
            <person name="Gaskell J."/>
            <person name="Kersten P."/>
            <person name="Larrondo L.F."/>
            <person name="Canessa P."/>
            <person name="Martinez D."/>
            <person name="Hibbett D."/>
            <person name="Schmoll M."/>
            <person name="Kubicek C.P."/>
            <person name="Martinez A.T."/>
            <person name="Yadav J."/>
            <person name="Master E."/>
            <person name="Magnuson J.K."/>
            <person name="James T."/>
            <person name="Yaver D."/>
            <person name="Berka R."/>
            <person name="Labutti K."/>
            <person name="Lipzen A."/>
            <person name="Aerts A."/>
            <person name="Barry K."/>
            <person name="Henrissat B."/>
            <person name="Blanchette R."/>
            <person name="Grigoriev I."/>
            <person name="Cullen D."/>
        </authorList>
    </citation>
    <scope>NUCLEOTIDE SEQUENCE [LARGE SCALE GENOMIC DNA]</scope>
    <source>
        <strain evidence="10 11">MAD-698-R-SB12</strain>
    </source>
</reference>
<protein>
    <recommendedName>
        <fullName evidence="3 8">Histidinol-phosphatase</fullName>
        <shortName evidence="8">HolPase</shortName>
        <ecNumber evidence="3 8">3.1.3.15</ecNumber>
    </recommendedName>
</protein>
<organism evidence="10 11">
    <name type="scientific">Postia placenta MAD-698-R-SB12</name>
    <dbReference type="NCBI Taxonomy" id="670580"/>
    <lineage>
        <taxon>Eukaryota</taxon>
        <taxon>Fungi</taxon>
        <taxon>Dikarya</taxon>
        <taxon>Basidiomycota</taxon>
        <taxon>Agaricomycotina</taxon>
        <taxon>Agaricomycetes</taxon>
        <taxon>Polyporales</taxon>
        <taxon>Adustoporiaceae</taxon>
        <taxon>Rhodonia</taxon>
    </lineage>
</organism>
<dbReference type="GO" id="GO:0000105">
    <property type="term" value="P:L-histidine biosynthetic process"/>
    <property type="evidence" value="ECO:0007669"/>
    <property type="project" value="UniProtKB-UniRule"/>
</dbReference>
<dbReference type="Pfam" id="PF02811">
    <property type="entry name" value="PHP"/>
    <property type="match status" value="1"/>
</dbReference>
<dbReference type="UniPathway" id="UPA00031">
    <property type="reaction ID" value="UER00013"/>
</dbReference>
<gene>
    <name evidence="10" type="ORF">POSPLADRAFT_1045310</name>
</gene>
<accession>A0A1X6N6G0</accession>
<keyword evidence="11" id="KW-1185">Reference proteome</keyword>
<evidence type="ECO:0000256" key="5">
    <source>
        <dbReference type="ARBA" id="ARBA00022801"/>
    </source>
</evidence>
<dbReference type="EMBL" id="KZ110594">
    <property type="protein sequence ID" value="OSX64208.1"/>
    <property type="molecule type" value="Genomic_DNA"/>
</dbReference>
<proteinExistence type="inferred from homology"/>
<feature type="domain" description="PHP" evidence="9">
    <location>
        <begin position="5"/>
        <end position="220"/>
    </location>
</feature>
<dbReference type="NCBIfam" id="TIGR01856">
    <property type="entry name" value="hisJ_fam"/>
    <property type="match status" value="1"/>
</dbReference>
<evidence type="ECO:0000313" key="10">
    <source>
        <dbReference type="EMBL" id="OSX64208.1"/>
    </source>
</evidence>
<keyword evidence="5 8" id="KW-0378">Hydrolase</keyword>
<dbReference type="EC" id="3.1.3.15" evidence="3 8"/>
<evidence type="ECO:0000256" key="7">
    <source>
        <dbReference type="ARBA" id="ARBA00049158"/>
    </source>
</evidence>
<keyword evidence="4 8" id="KW-0028">Amino-acid biosynthesis</keyword>